<proteinExistence type="predicted"/>
<evidence type="ECO:0000256" key="1">
    <source>
        <dbReference type="ARBA" id="ARBA00004442"/>
    </source>
</evidence>
<sequence length="179" mass="18481" precursor="true">MTLKPLALVALLAASTTPAAMAQSVYGELGYSALSMKLSVPVIGLRASSNPAMIRGLVGLQLTDGLALEAIGAVNSGSSAYTNSNTGTRYSGKIDQLYGLYVAPKIGLGPVELFGRVGMARTKLSFQGLGSGEDKKLSYGGGLRLMPTSNLSLSVDYMNYLDSGGASVNGYSLSLGLRF</sequence>
<evidence type="ECO:0000256" key="3">
    <source>
        <dbReference type="SAM" id="SignalP"/>
    </source>
</evidence>
<evidence type="ECO:0000256" key="2">
    <source>
        <dbReference type="ARBA" id="ARBA00022729"/>
    </source>
</evidence>
<dbReference type="SUPFAM" id="SSF56925">
    <property type="entry name" value="OMPA-like"/>
    <property type="match status" value="1"/>
</dbReference>
<comment type="subcellular location">
    <subcellularLocation>
        <location evidence="1">Cell outer membrane</location>
    </subcellularLocation>
</comment>
<name>A0A4P6WV57_HYDPS</name>
<evidence type="ECO:0000259" key="4">
    <source>
        <dbReference type="Pfam" id="PF13505"/>
    </source>
</evidence>
<protein>
    <recommendedName>
        <fullName evidence="4">Outer membrane protein beta-barrel domain-containing protein</fullName>
    </recommendedName>
</protein>
<keyword evidence="2 3" id="KW-0732">Signal</keyword>
<dbReference type="InterPro" id="IPR011250">
    <property type="entry name" value="OMP/PagP_B-barrel"/>
</dbReference>
<accession>A0A4P6WV57</accession>
<dbReference type="Proteomes" id="UP000293912">
    <property type="component" value="Chromosome"/>
</dbReference>
<gene>
    <name evidence="5" type="ORF">HPF_06360</name>
</gene>
<dbReference type="RefSeq" id="WP_133156087.1">
    <property type="nucleotide sequence ID" value="NZ_CP037867.1"/>
</dbReference>
<dbReference type="KEGG" id="hpse:HPF_06360"/>
<evidence type="ECO:0000313" key="6">
    <source>
        <dbReference type="Proteomes" id="UP000293912"/>
    </source>
</evidence>
<dbReference type="InterPro" id="IPR027385">
    <property type="entry name" value="Beta-barrel_OMP"/>
</dbReference>
<organism evidence="5 6">
    <name type="scientific">Hydrogenophaga pseudoflava</name>
    <name type="common">Pseudomonas carboxydoflava</name>
    <dbReference type="NCBI Taxonomy" id="47421"/>
    <lineage>
        <taxon>Bacteria</taxon>
        <taxon>Pseudomonadati</taxon>
        <taxon>Pseudomonadota</taxon>
        <taxon>Betaproteobacteria</taxon>
        <taxon>Burkholderiales</taxon>
        <taxon>Comamonadaceae</taxon>
        <taxon>Hydrogenophaga</taxon>
    </lineage>
</organism>
<feature type="signal peptide" evidence="3">
    <location>
        <begin position="1"/>
        <end position="22"/>
    </location>
</feature>
<evidence type="ECO:0000313" key="5">
    <source>
        <dbReference type="EMBL" id="QBM27300.1"/>
    </source>
</evidence>
<dbReference type="GO" id="GO:0009279">
    <property type="term" value="C:cell outer membrane"/>
    <property type="evidence" value="ECO:0007669"/>
    <property type="project" value="UniProtKB-SubCell"/>
</dbReference>
<dbReference type="AlphaFoldDB" id="A0A4P6WV57"/>
<keyword evidence="6" id="KW-1185">Reference proteome</keyword>
<feature type="chain" id="PRO_5020638454" description="Outer membrane protein beta-barrel domain-containing protein" evidence="3">
    <location>
        <begin position="23"/>
        <end position="179"/>
    </location>
</feature>
<feature type="domain" description="Outer membrane protein beta-barrel" evidence="4">
    <location>
        <begin position="8"/>
        <end position="179"/>
    </location>
</feature>
<dbReference type="Pfam" id="PF13505">
    <property type="entry name" value="OMP_b-brl"/>
    <property type="match status" value="1"/>
</dbReference>
<dbReference type="Gene3D" id="2.40.160.20">
    <property type="match status" value="1"/>
</dbReference>
<reference evidence="5 6" key="1">
    <citation type="submission" date="2019-03" db="EMBL/GenBank/DDBJ databases">
        <authorList>
            <person name="Sebastian G."/>
            <person name="Baumann P."/>
            <person name="Ruckert C."/>
            <person name="Kalinowski J."/>
            <person name="Nebel B."/>
            <person name="Takors R."/>
            <person name="Blombach B."/>
        </authorList>
    </citation>
    <scope>NUCLEOTIDE SEQUENCE [LARGE SCALE GENOMIC DNA]</scope>
    <source>
        <strain evidence="5 6">DSM 1084</strain>
    </source>
</reference>
<dbReference type="EMBL" id="CP037867">
    <property type="protein sequence ID" value="QBM27300.1"/>
    <property type="molecule type" value="Genomic_DNA"/>
</dbReference>